<evidence type="ECO:0000256" key="13">
    <source>
        <dbReference type="ARBA" id="ARBA00023268"/>
    </source>
</evidence>
<dbReference type="EC" id="4.2.99.18" evidence="19"/>
<organism evidence="19 20">
    <name type="scientific">Iamia majanohamensis</name>
    <dbReference type="NCBI Taxonomy" id="467976"/>
    <lineage>
        <taxon>Bacteria</taxon>
        <taxon>Bacillati</taxon>
        <taxon>Actinomycetota</taxon>
        <taxon>Acidimicrobiia</taxon>
        <taxon>Acidimicrobiales</taxon>
        <taxon>Iamiaceae</taxon>
        <taxon>Iamia</taxon>
    </lineage>
</organism>
<dbReference type="InterPro" id="IPR035937">
    <property type="entry name" value="FPG_N"/>
</dbReference>
<reference evidence="19" key="1">
    <citation type="submission" date="2023-01" db="EMBL/GenBank/DDBJ databases">
        <title>The diversity of Class Acidimicrobiia in South China Sea sediment environments and the proposal of Iamia marina sp. nov., a novel species of the genus Iamia.</title>
        <authorList>
            <person name="He Y."/>
            <person name="Tian X."/>
        </authorList>
    </citation>
    <scope>NUCLEOTIDE SEQUENCE</scope>
    <source>
        <strain evidence="19">DSM 19957</strain>
    </source>
</reference>
<dbReference type="EC" id="3.2.2.23" evidence="19"/>
<evidence type="ECO:0000256" key="10">
    <source>
        <dbReference type="ARBA" id="ARBA00023125"/>
    </source>
</evidence>
<dbReference type="Pfam" id="PF06827">
    <property type="entry name" value="zf-FPG_IleRS"/>
    <property type="match status" value="1"/>
</dbReference>
<dbReference type="GO" id="GO:0006979">
    <property type="term" value="P:response to oxidative stress"/>
    <property type="evidence" value="ECO:0007669"/>
    <property type="project" value="UniProtKB-ARBA"/>
</dbReference>
<dbReference type="NCBIfam" id="NF002211">
    <property type="entry name" value="PRK01103.1"/>
    <property type="match status" value="1"/>
</dbReference>
<keyword evidence="6" id="KW-0227">DNA damage</keyword>
<dbReference type="SUPFAM" id="SSF57716">
    <property type="entry name" value="Glucocorticoid receptor-like (DNA-binding domain)"/>
    <property type="match status" value="1"/>
</dbReference>
<evidence type="ECO:0000256" key="7">
    <source>
        <dbReference type="ARBA" id="ARBA00022771"/>
    </source>
</evidence>
<proteinExistence type="inferred from homology"/>
<dbReference type="Gene3D" id="3.20.190.10">
    <property type="entry name" value="MutM-like, N-terminal"/>
    <property type="match status" value="1"/>
</dbReference>
<evidence type="ECO:0000256" key="16">
    <source>
        <dbReference type="PROSITE-ProRule" id="PRU00391"/>
    </source>
</evidence>
<dbReference type="GO" id="GO:0003684">
    <property type="term" value="F:damaged DNA binding"/>
    <property type="evidence" value="ECO:0007669"/>
    <property type="project" value="InterPro"/>
</dbReference>
<dbReference type="GO" id="GO:0008270">
    <property type="term" value="F:zinc ion binding"/>
    <property type="evidence" value="ECO:0007669"/>
    <property type="project" value="UniProtKB-KW"/>
</dbReference>
<accession>A0AAE9Y3T6</accession>
<comment type="cofactor">
    <cofactor evidence="2">
        <name>Zn(2+)</name>
        <dbReference type="ChEBI" id="CHEBI:29105"/>
    </cofactor>
</comment>
<keyword evidence="10" id="KW-0238">DNA-binding</keyword>
<sequence length="269" mass="28550">MPELPEVETIRGALAPLLAGRTVLAAGAHPSAKFSSAPRAVGRTVVDVRRRGKYLLADLAPAAGAPRAELVVHLGMTGQLGPDLDPDGPHARAWWRLDDGTTLVFRDVRRFGRIAVLDDGDHSALPTLAALGPEPFGDGFTPEGLWRALGRSTSRVKTQLLAQRVVAGVGNIYADEALWRAGIHPAARRVGRQRAARLHAAVRGALADGLADGGTTLRDYRTVDGGEGRHQAALACYGRARQPCLRCGTTLRRSVVDGRGTTSCPACQR</sequence>
<evidence type="ECO:0000256" key="4">
    <source>
        <dbReference type="ARBA" id="ARBA00011245"/>
    </source>
</evidence>
<dbReference type="PROSITE" id="PS51066">
    <property type="entry name" value="ZF_FPG_2"/>
    <property type="match status" value="1"/>
</dbReference>
<dbReference type="SUPFAM" id="SSF81624">
    <property type="entry name" value="N-terminal domain of MutM-like DNA repair proteins"/>
    <property type="match status" value="1"/>
</dbReference>
<dbReference type="InterPro" id="IPR000214">
    <property type="entry name" value="Znf_DNA_glyclase/AP_lyase"/>
</dbReference>
<evidence type="ECO:0000256" key="5">
    <source>
        <dbReference type="ARBA" id="ARBA00022723"/>
    </source>
</evidence>
<keyword evidence="20" id="KW-1185">Reference proteome</keyword>
<evidence type="ECO:0000256" key="14">
    <source>
        <dbReference type="ARBA" id="ARBA00023295"/>
    </source>
</evidence>
<dbReference type="EMBL" id="CP116942">
    <property type="protein sequence ID" value="WCO65584.1"/>
    <property type="molecule type" value="Genomic_DNA"/>
</dbReference>
<evidence type="ECO:0000256" key="12">
    <source>
        <dbReference type="ARBA" id="ARBA00023239"/>
    </source>
</evidence>
<evidence type="ECO:0000256" key="9">
    <source>
        <dbReference type="ARBA" id="ARBA00022833"/>
    </source>
</evidence>
<comment type="catalytic activity">
    <reaction evidence="1">
        <text>Hydrolysis of DNA containing ring-opened 7-methylguanine residues, releasing 2,6-diamino-4-hydroxy-5-(N-methyl)formamidopyrimidine.</text>
        <dbReference type="EC" id="3.2.2.23"/>
    </reaction>
</comment>
<dbReference type="Gene3D" id="1.10.8.50">
    <property type="match status" value="1"/>
</dbReference>
<evidence type="ECO:0000259" key="17">
    <source>
        <dbReference type="PROSITE" id="PS51066"/>
    </source>
</evidence>
<dbReference type="KEGG" id="ima:PO878_13855"/>
<comment type="similarity">
    <text evidence="3">Belongs to the FPG family.</text>
</comment>
<evidence type="ECO:0000256" key="8">
    <source>
        <dbReference type="ARBA" id="ARBA00022801"/>
    </source>
</evidence>
<keyword evidence="8 19" id="KW-0378">Hydrolase</keyword>
<evidence type="ECO:0000256" key="6">
    <source>
        <dbReference type="ARBA" id="ARBA00022763"/>
    </source>
</evidence>
<evidence type="ECO:0000256" key="2">
    <source>
        <dbReference type="ARBA" id="ARBA00001947"/>
    </source>
</evidence>
<evidence type="ECO:0000256" key="3">
    <source>
        <dbReference type="ARBA" id="ARBA00009409"/>
    </source>
</evidence>
<dbReference type="SMART" id="SM00898">
    <property type="entry name" value="Fapy_DNA_glyco"/>
    <property type="match status" value="1"/>
</dbReference>
<dbReference type="CDD" id="cd08966">
    <property type="entry name" value="EcFpg-like_N"/>
    <property type="match status" value="1"/>
</dbReference>
<comment type="subunit">
    <text evidence="4">Monomer.</text>
</comment>
<feature type="domain" description="Formamidopyrimidine-DNA glycosylase catalytic" evidence="18">
    <location>
        <begin position="2"/>
        <end position="112"/>
    </location>
</feature>
<dbReference type="Pfam" id="PF06831">
    <property type="entry name" value="H2TH"/>
    <property type="match status" value="1"/>
</dbReference>
<protein>
    <submittedName>
        <fullName evidence="19">Bifunctional DNA-formamidopyrimidine glycosylase/DNA-(Apurinic or apyrimidinic site) lyase</fullName>
        <ecNumber evidence="19">3.2.2.23</ecNumber>
        <ecNumber evidence="19">4.2.99.18</ecNumber>
    </submittedName>
</protein>
<gene>
    <name evidence="19" type="primary">mutM</name>
    <name evidence="19" type="ORF">PO878_13855</name>
</gene>
<evidence type="ECO:0000313" key="19">
    <source>
        <dbReference type="EMBL" id="WCO65584.1"/>
    </source>
</evidence>
<keyword evidence="11" id="KW-0234">DNA repair</keyword>
<dbReference type="GO" id="GO:0140078">
    <property type="term" value="F:class I DNA-(apurinic or apyrimidinic site) endonuclease activity"/>
    <property type="evidence" value="ECO:0007669"/>
    <property type="project" value="UniProtKB-EC"/>
</dbReference>
<dbReference type="SUPFAM" id="SSF46946">
    <property type="entry name" value="S13-like H2TH domain"/>
    <property type="match status" value="1"/>
</dbReference>
<dbReference type="FunFam" id="1.10.8.50:FF:000003">
    <property type="entry name" value="Formamidopyrimidine-DNA glycosylase"/>
    <property type="match status" value="1"/>
</dbReference>
<keyword evidence="7 16" id="KW-0863">Zinc-finger</keyword>
<dbReference type="InterPro" id="IPR010663">
    <property type="entry name" value="Znf_FPG/IleRS"/>
</dbReference>
<feature type="domain" description="FPG-type" evidence="17">
    <location>
        <begin position="235"/>
        <end position="269"/>
    </location>
</feature>
<evidence type="ECO:0000256" key="11">
    <source>
        <dbReference type="ARBA" id="ARBA00023204"/>
    </source>
</evidence>
<name>A0AAE9Y3T6_9ACTN</name>
<dbReference type="SMART" id="SM01232">
    <property type="entry name" value="H2TH"/>
    <property type="match status" value="1"/>
</dbReference>
<dbReference type="RefSeq" id="WP_272735111.1">
    <property type="nucleotide sequence ID" value="NZ_CP116942.1"/>
</dbReference>
<keyword evidence="13" id="KW-0511">Multifunctional enzyme</keyword>
<dbReference type="PROSITE" id="PS51068">
    <property type="entry name" value="FPG_CAT"/>
    <property type="match status" value="1"/>
</dbReference>
<keyword evidence="12 19" id="KW-0456">Lyase</keyword>
<dbReference type="InterPro" id="IPR020629">
    <property type="entry name" value="FPG_Glyclase"/>
</dbReference>
<dbReference type="GO" id="GO:0034039">
    <property type="term" value="F:8-oxo-7,8-dihydroguanine DNA N-glycosylase activity"/>
    <property type="evidence" value="ECO:0007669"/>
    <property type="project" value="TreeGrafter"/>
</dbReference>
<dbReference type="InterPro" id="IPR010979">
    <property type="entry name" value="Ribosomal_uS13-like_H2TH"/>
</dbReference>
<dbReference type="AlphaFoldDB" id="A0AAE9Y3T6"/>
<dbReference type="Pfam" id="PF01149">
    <property type="entry name" value="Fapy_DNA_glyco"/>
    <property type="match status" value="1"/>
</dbReference>
<evidence type="ECO:0000256" key="1">
    <source>
        <dbReference type="ARBA" id="ARBA00001668"/>
    </source>
</evidence>
<evidence type="ECO:0000256" key="15">
    <source>
        <dbReference type="ARBA" id="ARBA00044632"/>
    </source>
</evidence>
<dbReference type="InterPro" id="IPR015886">
    <property type="entry name" value="H2TH_FPG"/>
</dbReference>
<dbReference type="PANTHER" id="PTHR22993">
    <property type="entry name" value="FORMAMIDOPYRIMIDINE-DNA GLYCOSYLASE"/>
    <property type="match status" value="1"/>
</dbReference>
<evidence type="ECO:0000259" key="18">
    <source>
        <dbReference type="PROSITE" id="PS51068"/>
    </source>
</evidence>
<dbReference type="Proteomes" id="UP001216390">
    <property type="component" value="Chromosome"/>
</dbReference>
<evidence type="ECO:0000313" key="20">
    <source>
        <dbReference type="Proteomes" id="UP001216390"/>
    </source>
</evidence>
<dbReference type="NCBIfam" id="TIGR00577">
    <property type="entry name" value="fpg"/>
    <property type="match status" value="1"/>
</dbReference>
<keyword evidence="9" id="KW-0862">Zinc</keyword>
<keyword evidence="5" id="KW-0479">Metal-binding</keyword>
<dbReference type="GO" id="GO:0006284">
    <property type="term" value="P:base-excision repair"/>
    <property type="evidence" value="ECO:0007669"/>
    <property type="project" value="InterPro"/>
</dbReference>
<dbReference type="PANTHER" id="PTHR22993:SF9">
    <property type="entry name" value="FORMAMIDOPYRIMIDINE-DNA GLYCOSYLASE"/>
    <property type="match status" value="1"/>
</dbReference>
<dbReference type="GO" id="GO:0003690">
    <property type="term" value="F:double-stranded DNA binding"/>
    <property type="evidence" value="ECO:0007669"/>
    <property type="project" value="UniProtKB-ARBA"/>
</dbReference>
<keyword evidence="14 19" id="KW-0326">Glycosidase</keyword>
<comment type="catalytic activity">
    <reaction evidence="15">
        <text>2'-deoxyribonucleotide-(2'-deoxyribose 5'-phosphate)-2'-deoxyribonucleotide-DNA = a 3'-end 2'-deoxyribonucleotide-(2,3-dehydro-2,3-deoxyribose 5'-phosphate)-DNA + a 5'-end 5'-phospho-2'-deoxyribonucleoside-DNA + H(+)</text>
        <dbReference type="Rhea" id="RHEA:66592"/>
        <dbReference type="Rhea" id="RHEA-COMP:13180"/>
        <dbReference type="Rhea" id="RHEA-COMP:16897"/>
        <dbReference type="Rhea" id="RHEA-COMP:17067"/>
        <dbReference type="ChEBI" id="CHEBI:15378"/>
        <dbReference type="ChEBI" id="CHEBI:136412"/>
        <dbReference type="ChEBI" id="CHEBI:157695"/>
        <dbReference type="ChEBI" id="CHEBI:167181"/>
        <dbReference type="EC" id="4.2.99.18"/>
    </reaction>
</comment>
<dbReference type="InterPro" id="IPR012319">
    <property type="entry name" value="FPG_cat"/>
</dbReference>